<evidence type="ECO:0000256" key="1">
    <source>
        <dbReference type="SAM" id="Phobius"/>
    </source>
</evidence>
<evidence type="ECO:0000313" key="3">
    <source>
        <dbReference type="Proteomes" id="UP000235672"/>
    </source>
</evidence>
<protein>
    <submittedName>
        <fullName evidence="2">Uncharacterized protein</fullName>
    </submittedName>
</protein>
<proteinExistence type="predicted"/>
<dbReference type="AlphaFoldDB" id="A0A2J6PSB9"/>
<dbReference type="Proteomes" id="UP000235672">
    <property type="component" value="Unassembled WGS sequence"/>
</dbReference>
<evidence type="ECO:0000313" key="2">
    <source>
        <dbReference type="EMBL" id="PMD16901.1"/>
    </source>
</evidence>
<keyword evidence="3" id="KW-1185">Reference proteome</keyword>
<organism evidence="2 3">
    <name type="scientific">Hyaloscypha hepaticicola</name>
    <dbReference type="NCBI Taxonomy" id="2082293"/>
    <lineage>
        <taxon>Eukaryota</taxon>
        <taxon>Fungi</taxon>
        <taxon>Dikarya</taxon>
        <taxon>Ascomycota</taxon>
        <taxon>Pezizomycotina</taxon>
        <taxon>Leotiomycetes</taxon>
        <taxon>Helotiales</taxon>
        <taxon>Hyaloscyphaceae</taxon>
        <taxon>Hyaloscypha</taxon>
    </lineage>
</organism>
<accession>A0A2J6PSB9</accession>
<keyword evidence="1" id="KW-1133">Transmembrane helix</keyword>
<keyword evidence="1" id="KW-0472">Membrane</keyword>
<gene>
    <name evidence="2" type="ORF">NA56DRAFT_304818</name>
</gene>
<feature type="transmembrane region" description="Helical" evidence="1">
    <location>
        <begin position="12"/>
        <end position="31"/>
    </location>
</feature>
<name>A0A2J6PSB9_9HELO</name>
<dbReference type="EMBL" id="KZ613503">
    <property type="protein sequence ID" value="PMD16901.1"/>
    <property type="molecule type" value="Genomic_DNA"/>
</dbReference>
<keyword evidence="1" id="KW-0812">Transmembrane</keyword>
<sequence length="55" mass="6092">MDDMSRLIYPKYARSIISGTAGAHCILLILISGRKWQMGHSSWSLGGKVLRGCKK</sequence>
<reference evidence="2 3" key="1">
    <citation type="submission" date="2016-05" db="EMBL/GenBank/DDBJ databases">
        <title>A degradative enzymes factory behind the ericoid mycorrhizal symbiosis.</title>
        <authorList>
            <consortium name="DOE Joint Genome Institute"/>
            <person name="Martino E."/>
            <person name="Morin E."/>
            <person name="Grelet G."/>
            <person name="Kuo A."/>
            <person name="Kohler A."/>
            <person name="Daghino S."/>
            <person name="Barry K."/>
            <person name="Choi C."/>
            <person name="Cichocki N."/>
            <person name="Clum A."/>
            <person name="Copeland A."/>
            <person name="Hainaut M."/>
            <person name="Haridas S."/>
            <person name="Labutti K."/>
            <person name="Lindquist E."/>
            <person name="Lipzen A."/>
            <person name="Khouja H.-R."/>
            <person name="Murat C."/>
            <person name="Ohm R."/>
            <person name="Olson A."/>
            <person name="Spatafora J."/>
            <person name="Veneault-Fourrey C."/>
            <person name="Henrissat B."/>
            <person name="Grigoriev I."/>
            <person name="Martin F."/>
            <person name="Perotto S."/>
        </authorList>
    </citation>
    <scope>NUCLEOTIDE SEQUENCE [LARGE SCALE GENOMIC DNA]</scope>
    <source>
        <strain evidence="2 3">UAMH 7357</strain>
    </source>
</reference>